<dbReference type="PhylomeDB" id="K6UKK7"/>
<evidence type="ECO:0000256" key="1">
    <source>
        <dbReference type="SAM" id="Coils"/>
    </source>
</evidence>
<feature type="region of interest" description="Disordered" evidence="2">
    <location>
        <begin position="476"/>
        <end position="496"/>
    </location>
</feature>
<keyword evidence="1" id="KW-0175">Coiled coil</keyword>
<dbReference type="KEGG" id="pcy:PCYB_102630"/>
<feature type="coiled-coil region" evidence="1">
    <location>
        <begin position="24"/>
        <end position="51"/>
    </location>
</feature>
<feature type="compositionally biased region" description="Polar residues" evidence="2">
    <location>
        <begin position="483"/>
        <end position="496"/>
    </location>
</feature>
<dbReference type="EMBL" id="DF157102">
    <property type="protein sequence ID" value="GAB66913.1"/>
    <property type="molecule type" value="Genomic_DNA"/>
</dbReference>
<dbReference type="AlphaFoldDB" id="K6UKK7"/>
<evidence type="ECO:0000313" key="4">
    <source>
        <dbReference type="Proteomes" id="UP000006319"/>
    </source>
</evidence>
<feature type="region of interest" description="Disordered" evidence="2">
    <location>
        <begin position="525"/>
        <end position="597"/>
    </location>
</feature>
<reference evidence="3 4" key="1">
    <citation type="journal article" date="2012" name="Nat. Genet.">
        <title>Plasmodium cynomolgi genome sequences provide insight into Plasmodium vivax and the monkey malaria clade.</title>
        <authorList>
            <person name="Tachibana S."/>
            <person name="Sullivan S.A."/>
            <person name="Kawai S."/>
            <person name="Nakamura S."/>
            <person name="Kim H.R."/>
            <person name="Goto N."/>
            <person name="Arisue N."/>
            <person name="Palacpac N.M.Q."/>
            <person name="Honma H."/>
            <person name="Yagi M."/>
            <person name="Tougan T."/>
            <person name="Katakai Y."/>
            <person name="Kaneko O."/>
            <person name="Mita T."/>
            <person name="Kita K."/>
            <person name="Yasutomi Y."/>
            <person name="Sutton P.L."/>
            <person name="Shakhbatyan R."/>
            <person name="Horii T."/>
            <person name="Yasunaga T."/>
            <person name="Barnwell J.W."/>
            <person name="Escalante A.A."/>
            <person name="Carlton J.M."/>
            <person name="Tanabe K."/>
        </authorList>
    </citation>
    <scope>NUCLEOTIDE SEQUENCE [LARGE SCALE GENOMIC DNA]</scope>
    <source>
        <strain evidence="3 4">B</strain>
    </source>
</reference>
<dbReference type="Proteomes" id="UP000006319">
    <property type="component" value="Chromosome 10"/>
</dbReference>
<feature type="compositionally biased region" description="Gly residues" evidence="2">
    <location>
        <begin position="578"/>
        <end position="591"/>
    </location>
</feature>
<feature type="compositionally biased region" description="Polar residues" evidence="2">
    <location>
        <begin position="660"/>
        <end position="674"/>
    </location>
</feature>
<accession>K6UKK7</accession>
<gene>
    <name evidence="3" type="ORF">PCYB_102630</name>
</gene>
<feature type="region of interest" description="Disordered" evidence="2">
    <location>
        <begin position="658"/>
        <end position="681"/>
    </location>
</feature>
<dbReference type="OrthoDB" id="383414at2759"/>
<sequence>MNSLKKKKQDILWGKKWRNLIQQKAIKEEMNKQLKASLEKQKQEEEEKECTFKPQTLWNQSFKKTISFVDEFFVKLKPYIEQQQAYLNQLKELERDDELFAQKIKASEEHTRINTNEELRTMLAKAVDKEIMESIIEGYKAVRTRGINKVKRERLDILSKMIKLERAYNCFMAKENVDKKDLGECGFDCDLAAKLRNDILKNSLCPNSLRDFARIRLEINQVLEEELHKRENEKESLFYSTKGDNNELSRSEADYTSRYAAFVNSSKETSQESIPCAGDNRVAGDGVISMGEPYQRKALAGGTATRLHDGSVEACVGGASIGVDLGGSFAGHPPQAWRSAPRVPPPEGCQVVTPTRNAANGGSAFYEDGQMNESRIGGREQRIGSHEPRIGSHEPLIGTHEPQGAMCEYTPQMENMSYYPISTVDAQKRSNKNVYLNSNYTAILKNEDAHKYVSSLQKDSSSVNVIIMNNSGAKSVISGGGTKQSSRGGSFANSPLRSGAYYYGRDEEKPTYMDLNHMNRSGNFDQAQQRRGSVSQGERPRNVSQGERPRNVSQGEKPRNVSQVGTHKGEFPSRSSMGGSGGMDGRSGMGGRVERKNTRYVDKNTYAMRNENNFYDVDGMKNKQEEGMHQMNPFYRNNLVHAAQQEEDILPVGVGEGRTTLGNSPHYTGDSRSQGGHPDRPLLRKIMDRFAIL</sequence>
<dbReference type="VEuPathDB" id="PlasmoDB:PCYB_102630"/>
<evidence type="ECO:0000313" key="3">
    <source>
        <dbReference type="EMBL" id="GAB66913.1"/>
    </source>
</evidence>
<name>K6UKK7_PLACD</name>
<dbReference type="eggNOG" id="ENOG502T2EG">
    <property type="taxonomic scope" value="Eukaryota"/>
</dbReference>
<dbReference type="OMA" id="LERAYNC"/>
<protein>
    <submittedName>
        <fullName evidence="3">Uncharacterized protein</fullName>
    </submittedName>
</protein>
<dbReference type="GeneID" id="14693272"/>
<feature type="compositionally biased region" description="Polar residues" evidence="2">
    <location>
        <begin position="525"/>
        <end position="536"/>
    </location>
</feature>
<evidence type="ECO:0000256" key="2">
    <source>
        <dbReference type="SAM" id="MobiDB-lite"/>
    </source>
</evidence>
<keyword evidence="4" id="KW-1185">Reference proteome</keyword>
<dbReference type="RefSeq" id="XP_004222860.1">
    <property type="nucleotide sequence ID" value="XM_004222812.1"/>
</dbReference>
<organism evidence="3 4">
    <name type="scientific">Plasmodium cynomolgi (strain B)</name>
    <dbReference type="NCBI Taxonomy" id="1120755"/>
    <lineage>
        <taxon>Eukaryota</taxon>
        <taxon>Sar</taxon>
        <taxon>Alveolata</taxon>
        <taxon>Apicomplexa</taxon>
        <taxon>Aconoidasida</taxon>
        <taxon>Haemosporida</taxon>
        <taxon>Plasmodiidae</taxon>
        <taxon>Plasmodium</taxon>
        <taxon>Plasmodium (Plasmodium)</taxon>
    </lineage>
</organism>
<proteinExistence type="predicted"/>